<organism evidence="4 5">
    <name type="scientific">Novosphingobium guangzhouense</name>
    <dbReference type="NCBI Taxonomy" id="1850347"/>
    <lineage>
        <taxon>Bacteria</taxon>
        <taxon>Pseudomonadati</taxon>
        <taxon>Pseudomonadota</taxon>
        <taxon>Alphaproteobacteria</taxon>
        <taxon>Sphingomonadales</taxon>
        <taxon>Sphingomonadaceae</taxon>
        <taxon>Novosphingobium</taxon>
    </lineage>
</organism>
<evidence type="ECO:0000259" key="2">
    <source>
        <dbReference type="Pfam" id="PF23844"/>
    </source>
</evidence>
<dbReference type="InterPro" id="IPR057102">
    <property type="entry name" value="NCTSP_N"/>
</dbReference>
<dbReference type="InterPro" id="IPR011740">
    <property type="entry name" value="DUF2460"/>
</dbReference>
<evidence type="ECO:0000313" key="5">
    <source>
        <dbReference type="Proteomes" id="UP000236327"/>
    </source>
</evidence>
<gene>
    <name evidence="4" type="ORF">A8V01_18775</name>
</gene>
<accession>A0A2K2G0U7</accession>
<feature type="domain" description="Non-contractile tail sheath N-terminal" evidence="2">
    <location>
        <begin position="17"/>
        <end position="207"/>
    </location>
</feature>
<dbReference type="NCBIfam" id="TIGR02217">
    <property type="entry name" value="chp_TIGR02217"/>
    <property type="match status" value="1"/>
</dbReference>
<evidence type="ECO:0000313" key="4">
    <source>
        <dbReference type="EMBL" id="PNU04647.1"/>
    </source>
</evidence>
<feature type="domain" description="DUF2460" evidence="1">
    <location>
        <begin position="581"/>
        <end position="783"/>
    </location>
</feature>
<dbReference type="RefSeq" id="WP_103095998.1">
    <property type="nucleotide sequence ID" value="NZ_LYMM01000032.1"/>
</dbReference>
<name>A0A2K2G0U7_9SPHN</name>
<keyword evidence="5" id="KW-1185">Reference proteome</keyword>
<feature type="domain" description="Non-contractile tail sheath TIM barrel" evidence="3">
    <location>
        <begin position="212"/>
        <end position="557"/>
    </location>
</feature>
<dbReference type="EMBL" id="LYMM01000032">
    <property type="protein sequence ID" value="PNU04647.1"/>
    <property type="molecule type" value="Genomic_DNA"/>
</dbReference>
<evidence type="ECO:0008006" key="6">
    <source>
        <dbReference type="Google" id="ProtNLM"/>
    </source>
</evidence>
<evidence type="ECO:0000259" key="1">
    <source>
        <dbReference type="Pfam" id="PF09343"/>
    </source>
</evidence>
<dbReference type="Proteomes" id="UP000236327">
    <property type="component" value="Unassembled WGS sequence"/>
</dbReference>
<dbReference type="Pfam" id="PF23845">
    <property type="entry name" value="TIM-barrel_NCTSP"/>
    <property type="match status" value="1"/>
</dbReference>
<protein>
    <recommendedName>
        <fullName evidence="6">TIGR02217 family protein</fullName>
    </recommendedName>
</protein>
<dbReference type="Pfam" id="PF23844">
    <property type="entry name" value="NCTSP_N"/>
    <property type="match status" value="1"/>
</dbReference>
<evidence type="ECO:0000259" key="3">
    <source>
        <dbReference type="Pfam" id="PF23845"/>
    </source>
</evidence>
<comment type="caution">
    <text evidence="4">The sequence shown here is derived from an EMBL/GenBank/DDBJ whole genome shotgun (WGS) entry which is preliminary data.</text>
</comment>
<dbReference type="Pfam" id="PF09343">
    <property type="entry name" value="DUF2460"/>
    <property type="match status" value="1"/>
</dbReference>
<dbReference type="OrthoDB" id="1685145at2"/>
<reference evidence="4 5" key="1">
    <citation type="submission" date="2016-05" db="EMBL/GenBank/DDBJ databases">
        <title>Complete genome sequence of Novosphingobium guangzhouense SA925(T).</title>
        <authorList>
            <person name="Sha S."/>
        </authorList>
    </citation>
    <scope>NUCLEOTIDE SEQUENCE [LARGE SCALE GENOMIC DNA]</scope>
    <source>
        <strain evidence="4 5">SA925</strain>
    </source>
</reference>
<proteinExistence type="predicted"/>
<sequence length="786" mass="85109">MAFWLAGKRTGQASDWITRFDPRFWTVNFPRPMVATVVSTAPDALRVEASFLRRADLGGLIWDSVDTLDHPLLAYDTNRDYAHTSLRFRWRSGGLIPLDAINGPTLTIEGQDDAGAPRTWYVRLWNYAQGTAEDAVITLDFSALDGGFSLPADADRVDPRAIERMFITFAPPGYDEASVEPLPHEAEGWFEMSGIVTDGAGAMVRIGDVAMPANGLAIATGYDDQGVQTPARLIRCARRLGYRGSVVHYLGMSHYFRLGRVGEAFLAGQPGDPLNGPTRSWHRAFFSECIAAGLSPMASLSYELLDQHCPEAWKQRDFDGNPALTGWDPPSTLLSPTHPQAMEWLQAVACAFATMLADTGAPVRFQVGEPWWWTFGDGRICLYDAASRAAFGGAPTAIRDMRAPLTAEQTDLLDHAGALLAQSTADLVAAVRAAVSPAPVEALALVFTPTLLAPDMPELKRANLPLGWAAPAFDRLQVEDYDWLTAGADGNRRKAHAEVDARLGYPPHEQDYLAGFVLRADQRDQWRHIDAGIDEAMARSPHEVVVWALPQVVRDGYVRLPPSPSSSSSPTPGTDPMQAFDDVLYPLALGRDATVVPEFSTSVSVTASGFERRNSLWSDARLRFDVGPGVRSEAELGTLIAFFRARRGPARGFRLRDPSDFSSNGMIGAPAPFDQEIAVGDGLKADFPLLKRYGDGDSAQVRRITRPDFATILVSIDGALQVGNWALAPGGVIAFDEAPAAGARVCAGFLFDVPVRFAEDSLQVSGAAFAAGEAPSVPVVEIREAS</sequence>
<dbReference type="AlphaFoldDB" id="A0A2K2G0U7"/>
<dbReference type="InterPro" id="IPR057122">
    <property type="entry name" value="TIM-barrel_NCTSP"/>
</dbReference>